<dbReference type="GO" id="GO:0009396">
    <property type="term" value="P:folic acid-containing compound biosynthetic process"/>
    <property type="evidence" value="ECO:0007669"/>
    <property type="project" value="TreeGrafter"/>
</dbReference>
<accession>A0A241RKS4</accession>
<dbReference type="PANTHER" id="PTHR23407">
    <property type="entry name" value="ATPASE INHIBITOR/5-FORMYLTETRAHYDROFOLATE CYCLO-LIGASE"/>
    <property type="match status" value="1"/>
</dbReference>
<dbReference type="Pfam" id="PF01812">
    <property type="entry name" value="5-FTHF_cyc-lig"/>
    <property type="match status" value="1"/>
</dbReference>
<keyword evidence="3 4" id="KW-0067">ATP-binding</keyword>
<organism evidence="9 12">
    <name type="scientific">Lactiplantibacillus pentosus</name>
    <name type="common">Lactobacillus pentosus</name>
    <dbReference type="NCBI Taxonomy" id="1589"/>
    <lineage>
        <taxon>Bacteria</taxon>
        <taxon>Bacillati</taxon>
        <taxon>Bacillota</taxon>
        <taxon>Bacilli</taxon>
        <taxon>Lactobacillales</taxon>
        <taxon>Lactobacillaceae</taxon>
        <taxon>Lactiplantibacillus</taxon>
    </lineage>
</organism>
<keyword evidence="5" id="KW-0460">Magnesium</keyword>
<dbReference type="InterPro" id="IPR024185">
    <property type="entry name" value="FTHF_cligase-like_sf"/>
</dbReference>
<dbReference type="RefSeq" id="WP_050338796.1">
    <property type="nucleotide sequence ID" value="NZ_BJZC01000008.1"/>
</dbReference>
<name>A0A241RKS4_LACPE</name>
<proteinExistence type="inferred from homology"/>
<reference evidence="7 10" key="1">
    <citation type="submission" date="2018-03" db="EMBL/GenBank/DDBJ databases">
        <title>Draft Genome Sequences of six Lactobacillus pentosus Strains Isolated from Brines of Traditionally Fermented Spanish-Style Green Table Olives.</title>
        <authorList>
            <person name="Calero-Delgado B."/>
            <person name="Martin-Platero A.M."/>
            <person name="Perez-Pulido A.J."/>
            <person name="Benitez-Cabello A."/>
            <person name="Casimiro-Soriguer C.S."/>
            <person name="Martinez-Bueno M."/>
            <person name="Arroyo-Lopez F.N."/>
            <person name="Rodriguez-Gomez F."/>
            <person name="Bautista-Gallego J."/>
            <person name="Garrido-Fernandez A."/>
            <person name="Jimenez-Diaz R."/>
        </authorList>
    </citation>
    <scope>NUCLEOTIDE SEQUENCE [LARGE SCALE GENOMIC DNA]</scope>
    <source>
        <strain evidence="7 10">IG2</strain>
    </source>
</reference>
<dbReference type="AlphaFoldDB" id="A0A241RKS4"/>
<evidence type="ECO:0000256" key="4">
    <source>
        <dbReference type="PIRSR" id="PIRSR006806-1"/>
    </source>
</evidence>
<evidence type="ECO:0000313" key="10">
    <source>
        <dbReference type="Proteomes" id="UP000238378"/>
    </source>
</evidence>
<feature type="binding site" evidence="4">
    <location>
        <position position="54"/>
    </location>
    <ligand>
        <name>substrate</name>
    </ligand>
</feature>
<comment type="similarity">
    <text evidence="1 5">Belongs to the 5-formyltetrahydrofolate cyclo-ligase family.</text>
</comment>
<evidence type="ECO:0000313" key="7">
    <source>
        <dbReference type="EMBL" id="PRO91444.1"/>
    </source>
</evidence>
<evidence type="ECO:0000313" key="6">
    <source>
        <dbReference type="EMBL" id="MDF2313170.1"/>
    </source>
</evidence>
<protein>
    <recommendedName>
        <fullName evidence="5">5-formyltetrahydrofolate cyclo-ligase</fullName>
        <ecNumber evidence="5">6.3.3.2</ecNumber>
    </recommendedName>
</protein>
<comment type="catalytic activity">
    <reaction evidence="5">
        <text>(6S)-5-formyl-5,6,7,8-tetrahydrofolate + ATP = (6R)-5,10-methenyltetrahydrofolate + ADP + phosphate</text>
        <dbReference type="Rhea" id="RHEA:10488"/>
        <dbReference type="ChEBI" id="CHEBI:30616"/>
        <dbReference type="ChEBI" id="CHEBI:43474"/>
        <dbReference type="ChEBI" id="CHEBI:57455"/>
        <dbReference type="ChEBI" id="CHEBI:57457"/>
        <dbReference type="ChEBI" id="CHEBI:456216"/>
        <dbReference type="EC" id="6.3.3.2"/>
    </reaction>
</comment>
<keyword evidence="5" id="KW-0479">Metal-binding</keyword>
<dbReference type="Proteomes" id="UP001151834">
    <property type="component" value="Unassembled WGS sequence"/>
</dbReference>
<dbReference type="EMBL" id="PVOB01000278">
    <property type="protein sequence ID" value="PRO91444.1"/>
    <property type="molecule type" value="Genomic_DNA"/>
</dbReference>
<keyword evidence="10" id="KW-1185">Reference proteome</keyword>
<dbReference type="EMBL" id="RDCL01000089">
    <property type="protein sequence ID" value="RMW53536.1"/>
    <property type="molecule type" value="Genomic_DNA"/>
</dbReference>
<dbReference type="Proteomes" id="UP000238378">
    <property type="component" value="Unassembled WGS sequence"/>
</dbReference>
<dbReference type="Gene3D" id="3.40.50.10420">
    <property type="entry name" value="NagB/RpiA/CoA transferase-like"/>
    <property type="match status" value="1"/>
</dbReference>
<gene>
    <name evidence="7" type="ORF">C6Y08_15155</name>
    <name evidence="9" type="ORF">D6U17_12115</name>
    <name evidence="8" type="ORF">D6U18_16325</name>
    <name evidence="6" type="ORF">OOJ94_10085</name>
</gene>
<evidence type="ECO:0000256" key="1">
    <source>
        <dbReference type="ARBA" id="ARBA00010638"/>
    </source>
</evidence>
<dbReference type="EMBL" id="JAPEQV010000011">
    <property type="protein sequence ID" value="MDF2313170.1"/>
    <property type="molecule type" value="Genomic_DNA"/>
</dbReference>
<evidence type="ECO:0000256" key="3">
    <source>
        <dbReference type="ARBA" id="ARBA00022840"/>
    </source>
</evidence>
<evidence type="ECO:0000256" key="2">
    <source>
        <dbReference type="ARBA" id="ARBA00022741"/>
    </source>
</evidence>
<dbReference type="Proteomes" id="UP000281061">
    <property type="component" value="Unassembled WGS sequence"/>
</dbReference>
<comment type="cofactor">
    <cofactor evidence="5">
        <name>Mg(2+)</name>
        <dbReference type="ChEBI" id="CHEBI:18420"/>
    </cofactor>
</comment>
<feature type="binding site" evidence="4">
    <location>
        <begin position="131"/>
        <end position="139"/>
    </location>
    <ligand>
        <name>ATP</name>
        <dbReference type="ChEBI" id="CHEBI:30616"/>
    </ligand>
</feature>
<dbReference type="NCBIfam" id="TIGR02727">
    <property type="entry name" value="MTHFS_bact"/>
    <property type="match status" value="1"/>
</dbReference>
<evidence type="ECO:0000313" key="11">
    <source>
        <dbReference type="Proteomes" id="UP000276249"/>
    </source>
</evidence>
<dbReference type="SUPFAM" id="SSF100950">
    <property type="entry name" value="NagB/RpiA/CoA transferase-like"/>
    <property type="match status" value="1"/>
</dbReference>
<dbReference type="InterPro" id="IPR037171">
    <property type="entry name" value="NagB/RpiA_transferase-like"/>
</dbReference>
<dbReference type="PANTHER" id="PTHR23407:SF1">
    <property type="entry name" value="5-FORMYLTETRAHYDROFOLATE CYCLO-LIGASE"/>
    <property type="match status" value="1"/>
</dbReference>
<dbReference type="Proteomes" id="UP000276249">
    <property type="component" value="Unassembled WGS sequence"/>
</dbReference>
<dbReference type="InterPro" id="IPR002698">
    <property type="entry name" value="FTHF_cligase"/>
</dbReference>
<dbReference type="GO" id="GO:0005524">
    <property type="term" value="F:ATP binding"/>
    <property type="evidence" value="ECO:0007669"/>
    <property type="project" value="UniProtKB-KW"/>
</dbReference>
<dbReference type="EC" id="6.3.3.2" evidence="5"/>
<dbReference type="GeneID" id="49393841"/>
<evidence type="ECO:0000313" key="8">
    <source>
        <dbReference type="EMBL" id="RMW42899.1"/>
    </source>
</evidence>
<dbReference type="OrthoDB" id="9801938at2"/>
<reference evidence="6" key="4">
    <citation type="journal article" date="2023" name="Front Nutr">
        <title>Lactiplantibacillus pentosus P2020 protects the hyperuricemia and renal inflammation in mice.</title>
        <authorList>
            <person name="Wang Z."/>
            <person name="Song L."/>
            <person name="Li X."/>
            <person name="Xiao Y."/>
            <person name="Huang Y."/>
            <person name="Zhang Y."/>
            <person name="Li J."/>
            <person name="Li M."/>
            <person name="Ren Z."/>
        </authorList>
    </citation>
    <scope>NUCLEOTIDE SEQUENCE</scope>
    <source>
        <strain evidence="6">P2000</strain>
    </source>
</reference>
<dbReference type="GO" id="GO:0046872">
    <property type="term" value="F:metal ion binding"/>
    <property type="evidence" value="ECO:0007669"/>
    <property type="project" value="UniProtKB-KW"/>
</dbReference>
<dbReference type="GO" id="GO:0030272">
    <property type="term" value="F:5-formyltetrahydrofolate cyclo-ligase activity"/>
    <property type="evidence" value="ECO:0007669"/>
    <property type="project" value="UniProtKB-EC"/>
</dbReference>
<comment type="caution">
    <text evidence="9">The sequence shown here is derived from an EMBL/GenBank/DDBJ whole genome shotgun (WGS) entry which is preliminary data.</text>
</comment>
<evidence type="ECO:0000313" key="9">
    <source>
        <dbReference type="EMBL" id="RMW53536.1"/>
    </source>
</evidence>
<sequence>MEKRAFRKQQLQRLSQLSDSARQQQNLALQRQLFAHSAWQAAQVVAITLSGDIEVATQPLIERAWAEGKTVVIPKTLPHRQMAFYPYTSTTKLARTSFGLLEPVDGQPIAKSAIDLILVPGLGYSRDRHARIGFGGGYYDRYLADYAGTKLTLAYNEMAFEHAEWPVDDYDILLDELLVAGDGQNDKN</sequence>
<reference evidence="6" key="3">
    <citation type="submission" date="2022-11" db="EMBL/GenBank/DDBJ databases">
        <authorList>
            <person name="Wang Z."/>
        </authorList>
    </citation>
    <scope>NUCLEOTIDE SEQUENCE</scope>
    <source>
        <strain evidence="6">P2000</strain>
    </source>
</reference>
<dbReference type="GO" id="GO:0035999">
    <property type="term" value="P:tetrahydrofolate interconversion"/>
    <property type="evidence" value="ECO:0007669"/>
    <property type="project" value="TreeGrafter"/>
</dbReference>
<keyword evidence="2 4" id="KW-0547">Nucleotide-binding</keyword>
<reference evidence="11 12" key="2">
    <citation type="submission" date="2018-10" db="EMBL/GenBank/DDBJ databases">
        <title>Genome sequences of five Lactobacillus pentosus strains isolated from brines of traditionally fermented spanish-style green table olives and differences between them.</title>
        <authorList>
            <person name="Jimenez Diaz R."/>
        </authorList>
    </citation>
    <scope>NUCLEOTIDE SEQUENCE [LARGE SCALE GENOMIC DNA]</scope>
    <source>
        <strain evidence="8 11">IG10</strain>
        <strain evidence="9 12">IG8</strain>
    </source>
</reference>
<dbReference type="PIRSF" id="PIRSF006806">
    <property type="entry name" value="FTHF_cligase"/>
    <property type="match status" value="1"/>
</dbReference>
<evidence type="ECO:0000313" key="12">
    <source>
        <dbReference type="Proteomes" id="UP000281061"/>
    </source>
</evidence>
<keyword evidence="9" id="KW-0436">Ligase</keyword>
<dbReference type="EMBL" id="RDCJ01000117">
    <property type="protein sequence ID" value="RMW42899.1"/>
    <property type="molecule type" value="Genomic_DNA"/>
</dbReference>
<feature type="binding site" evidence="4">
    <location>
        <position position="49"/>
    </location>
    <ligand>
        <name>substrate</name>
    </ligand>
</feature>
<evidence type="ECO:0000256" key="5">
    <source>
        <dbReference type="RuleBase" id="RU361279"/>
    </source>
</evidence>
<feature type="binding site" evidence="4">
    <location>
        <begin position="3"/>
        <end position="7"/>
    </location>
    <ligand>
        <name>ATP</name>
        <dbReference type="ChEBI" id="CHEBI:30616"/>
    </ligand>
</feature>